<reference evidence="2 3" key="1">
    <citation type="submission" date="2020-04" db="EMBL/GenBank/DDBJ databases">
        <authorList>
            <person name="Yoon J."/>
        </authorList>
    </citation>
    <scope>NUCLEOTIDE SEQUENCE [LARGE SCALE GENOMIC DNA]</scope>
    <source>
        <strain evidence="2 3">KMU-166</strain>
    </source>
</reference>
<evidence type="ECO:0000313" key="2">
    <source>
        <dbReference type="EMBL" id="NKI17520.1"/>
    </source>
</evidence>
<dbReference type="InterPro" id="IPR052344">
    <property type="entry name" value="Transposase-related"/>
</dbReference>
<proteinExistence type="predicted"/>
<keyword evidence="3" id="KW-1185">Reference proteome</keyword>
<evidence type="ECO:0000313" key="3">
    <source>
        <dbReference type="Proteomes" id="UP000765845"/>
    </source>
</evidence>
<dbReference type="InterPro" id="IPR004291">
    <property type="entry name" value="Transposase_IS66_central"/>
</dbReference>
<evidence type="ECO:0000259" key="1">
    <source>
        <dbReference type="Pfam" id="PF03050"/>
    </source>
</evidence>
<gene>
    <name evidence="2" type="ORF">HCU74_08825</name>
</gene>
<dbReference type="Pfam" id="PF03050">
    <property type="entry name" value="DDE_Tnp_IS66"/>
    <property type="match status" value="1"/>
</dbReference>
<dbReference type="EMBL" id="JAAWWK010000002">
    <property type="protein sequence ID" value="NKI17520.1"/>
    <property type="molecule type" value="Genomic_DNA"/>
</dbReference>
<sequence>MQDGSGTARAIDYSLKRWGALIRYLDDGAIPIDNNWVDNQIRPWVLGGSNWLFTGSARSGQWVATNSGIFTALPK</sequence>
<dbReference type="PANTHER" id="PTHR33678:SF1">
    <property type="entry name" value="BLL1576 PROTEIN"/>
    <property type="match status" value="1"/>
</dbReference>
<organism evidence="2 3">
    <name type="scientific">Spongiibacter thalassae</name>
    <dbReference type="NCBI Taxonomy" id="2721624"/>
    <lineage>
        <taxon>Bacteria</taxon>
        <taxon>Pseudomonadati</taxon>
        <taxon>Pseudomonadota</taxon>
        <taxon>Gammaproteobacteria</taxon>
        <taxon>Cellvibrionales</taxon>
        <taxon>Spongiibacteraceae</taxon>
        <taxon>Spongiibacter</taxon>
    </lineage>
</organism>
<feature type="domain" description="Transposase IS66 central" evidence="1">
    <location>
        <begin position="4"/>
        <end position="61"/>
    </location>
</feature>
<name>A0ABX1GF02_9GAMM</name>
<dbReference type="PANTHER" id="PTHR33678">
    <property type="entry name" value="BLL1576 PROTEIN"/>
    <property type="match status" value="1"/>
</dbReference>
<comment type="caution">
    <text evidence="2">The sequence shown here is derived from an EMBL/GenBank/DDBJ whole genome shotgun (WGS) entry which is preliminary data.</text>
</comment>
<accession>A0ABX1GF02</accession>
<protein>
    <submittedName>
        <fullName evidence="2">Transposase</fullName>
    </submittedName>
</protein>
<dbReference type="Proteomes" id="UP000765845">
    <property type="component" value="Unassembled WGS sequence"/>
</dbReference>